<gene>
    <name evidence="4" type="ORF">SAMN06265348_101287</name>
</gene>
<name>A0A521AL87_9SPHI</name>
<evidence type="ECO:0000313" key="4">
    <source>
        <dbReference type="EMBL" id="SMO35552.1"/>
    </source>
</evidence>
<protein>
    <submittedName>
        <fullName evidence="4">Trehalase</fullName>
    </submittedName>
</protein>
<dbReference type="InterPro" id="IPR008928">
    <property type="entry name" value="6-hairpin_glycosidase_sf"/>
</dbReference>
<keyword evidence="5" id="KW-1185">Reference proteome</keyword>
<dbReference type="GO" id="GO:0005975">
    <property type="term" value="P:carbohydrate metabolic process"/>
    <property type="evidence" value="ECO:0007669"/>
    <property type="project" value="InterPro"/>
</dbReference>
<proteinExistence type="predicted"/>
<dbReference type="RefSeq" id="WP_142526395.1">
    <property type="nucleotide sequence ID" value="NZ_CBCSJO010000002.1"/>
</dbReference>
<dbReference type="InterPro" id="IPR012341">
    <property type="entry name" value="6hp_glycosidase-like_sf"/>
</dbReference>
<dbReference type="SUPFAM" id="SSF48208">
    <property type="entry name" value="Six-hairpin glycosidases"/>
    <property type="match status" value="1"/>
</dbReference>
<dbReference type="AlphaFoldDB" id="A0A521AL87"/>
<accession>A0A521AL87</accession>
<dbReference type="InterPro" id="IPR005194">
    <property type="entry name" value="Glyco_hydro_65_C"/>
</dbReference>
<organism evidence="4 5">
    <name type="scientific">Pedobacter westerhofensis</name>
    <dbReference type="NCBI Taxonomy" id="425512"/>
    <lineage>
        <taxon>Bacteria</taxon>
        <taxon>Pseudomonadati</taxon>
        <taxon>Bacteroidota</taxon>
        <taxon>Sphingobacteriia</taxon>
        <taxon>Sphingobacteriales</taxon>
        <taxon>Sphingobacteriaceae</taxon>
        <taxon>Pedobacter</taxon>
    </lineage>
</organism>
<dbReference type="Proteomes" id="UP000320300">
    <property type="component" value="Unassembled WGS sequence"/>
</dbReference>
<evidence type="ECO:0000259" key="3">
    <source>
        <dbReference type="Pfam" id="PF22422"/>
    </source>
</evidence>
<feature type="domain" description="Glycoside hydrolase family 65 C-terminal" evidence="2">
    <location>
        <begin position="453"/>
        <end position="506"/>
    </location>
</feature>
<dbReference type="InterPro" id="IPR054491">
    <property type="entry name" value="MGH1-like_GH"/>
</dbReference>
<sequence length="522" mass="60343">MIINRIKYIAVCLFVVTAYAAQAQQATEKGFLILDPGIMKQDISYFNSLDPEDVKNYVSNADTYQWLSSQVPLFECPDSAIQKIYYYRWWTLRKQLKQTPGGYVFNEFITPMKHGGKYNAISSALGHQIYESRWLHNKEFAEKYITFWLEEDKAAQKPHLHNFSSWIDDAVYKLYLVNADQSFIKKSLPALNLDYQLWETERRLPDHSFWQYDVKDAMEESISGSRKEKNIRPTINSYMYGNADALSKMAALTGVDSLSQKYRAKAQELKKIVVEQLWDKDASFFKVKNEKGGFSDAREAIGLIPWYFNLPPDRAEYARAWEQLTDTAGFSAPWGLTTAERRHPLFRTHGSGHGCEWDGPIWPFATTQSLKALSNLLTNYKSKANMSAAVFYNEFHKYALSHVMNGKTYIGEYQDEKTGEWLKGDNPRSRFYNHSGFTDLVISDLVGLKPREDNIVEIYPLIPDQTWDWFCLDNVLYHGRHLTILWDREGKKYGKGKGLIIFADGRMIGKAAKLKQLKVKLI</sequence>
<feature type="domain" description="Mannosylglycerate hydrolase MGH1-like glycoside hydrolase" evidence="3">
    <location>
        <begin position="117"/>
        <end position="435"/>
    </location>
</feature>
<dbReference type="Gene3D" id="1.50.10.10">
    <property type="match status" value="1"/>
</dbReference>
<evidence type="ECO:0000256" key="1">
    <source>
        <dbReference type="SAM" id="SignalP"/>
    </source>
</evidence>
<dbReference type="EMBL" id="FXTN01000001">
    <property type="protein sequence ID" value="SMO35552.1"/>
    <property type="molecule type" value="Genomic_DNA"/>
</dbReference>
<feature type="signal peptide" evidence="1">
    <location>
        <begin position="1"/>
        <end position="23"/>
    </location>
</feature>
<feature type="chain" id="PRO_5021888009" evidence="1">
    <location>
        <begin position="24"/>
        <end position="522"/>
    </location>
</feature>
<evidence type="ECO:0000259" key="2">
    <source>
        <dbReference type="Pfam" id="PF03633"/>
    </source>
</evidence>
<dbReference type="Pfam" id="PF22422">
    <property type="entry name" value="MGH1-like_GH"/>
    <property type="match status" value="1"/>
</dbReference>
<reference evidence="4 5" key="1">
    <citation type="submission" date="2017-05" db="EMBL/GenBank/DDBJ databases">
        <authorList>
            <person name="Varghese N."/>
            <person name="Submissions S."/>
        </authorList>
    </citation>
    <scope>NUCLEOTIDE SEQUENCE [LARGE SCALE GENOMIC DNA]</scope>
    <source>
        <strain evidence="4 5">DSM 19036</strain>
    </source>
</reference>
<evidence type="ECO:0000313" key="5">
    <source>
        <dbReference type="Proteomes" id="UP000320300"/>
    </source>
</evidence>
<keyword evidence="1" id="KW-0732">Signal</keyword>
<dbReference type="Pfam" id="PF03633">
    <property type="entry name" value="Glyco_hydro_65C"/>
    <property type="match status" value="1"/>
</dbReference>
<dbReference type="OrthoDB" id="231241at2"/>